<dbReference type="PIRSF" id="PIRSF000103">
    <property type="entry name" value="HIBADH"/>
    <property type="match status" value="1"/>
</dbReference>
<dbReference type="InterPro" id="IPR029154">
    <property type="entry name" value="HIBADH-like_NADP-bd"/>
</dbReference>
<dbReference type="Pfam" id="PF14833">
    <property type="entry name" value="NAD_binding_11"/>
    <property type="match status" value="1"/>
</dbReference>
<dbReference type="EC" id="1.1.1.31" evidence="3 9"/>
<feature type="active site" evidence="8">
    <location>
        <position position="202"/>
    </location>
</feature>
<dbReference type="InterPro" id="IPR015815">
    <property type="entry name" value="HIBADH-related"/>
</dbReference>
<feature type="domain" description="3-hydroxyisobutyrate dehydrogenase-like NAD-binding" evidence="11">
    <location>
        <begin position="196"/>
        <end position="323"/>
    </location>
</feature>
<dbReference type="GO" id="GO:0005739">
    <property type="term" value="C:mitochondrion"/>
    <property type="evidence" value="ECO:0007669"/>
    <property type="project" value="TreeGrafter"/>
</dbReference>
<sequence length="342" mass="36001">MLLLQQRSRLVSSFYRQGRLFSTSKAYNDRHSTVGLIGLGQMGNGMAKNLAEKSTGKVVVFDMNASAMDALTSKYPNVTAAKSAEEVAEKATTVLTMLPASAHVEQVYKGLEKVVDANHMLIDSSTIDAQVAAQVASRMLEKQALVFDAPVSGGTVGAANGTLTFMVGAPSPDAFEKTKPVLSLMGKNVVYCGANGTGQVAKLCNNMLLGISMVGVAETMLLGAKLGMDPVLLAQILNNSTGRCWSSDTNNPYPGVIPTAPAGRGYQGGFSNKLMAKDLGLAMKAAKDAQANPALGTMAAQLYTQLSTTKDFESLDFSSVFKWLAEHPSNNASDETKTAVGK</sequence>
<comment type="similarity">
    <text evidence="2">Belongs to the HIBADH-related family. 3-hydroxyisobutyrate dehydrogenase subfamily.</text>
</comment>
<evidence type="ECO:0000256" key="1">
    <source>
        <dbReference type="ARBA" id="ARBA00005109"/>
    </source>
</evidence>
<evidence type="ECO:0000259" key="10">
    <source>
        <dbReference type="Pfam" id="PF03446"/>
    </source>
</evidence>
<evidence type="ECO:0000256" key="2">
    <source>
        <dbReference type="ARBA" id="ARBA00006013"/>
    </source>
</evidence>
<evidence type="ECO:0000313" key="13">
    <source>
        <dbReference type="Proteomes" id="UP000078561"/>
    </source>
</evidence>
<dbReference type="NCBIfam" id="TIGR01692">
    <property type="entry name" value="HIBADH"/>
    <property type="match status" value="1"/>
</dbReference>
<keyword evidence="5 9" id="KW-0560">Oxidoreductase</keyword>
<dbReference type="Gene3D" id="3.40.50.720">
    <property type="entry name" value="NAD(P)-binding Rossmann-like Domain"/>
    <property type="match status" value="1"/>
</dbReference>
<proteinExistence type="inferred from homology"/>
<protein>
    <recommendedName>
        <fullName evidence="3 9">3-hydroxyisobutyrate dehydrogenase</fullName>
        <shortName evidence="9">HIBADH</shortName>
        <ecNumber evidence="3 9">1.1.1.31</ecNumber>
    </recommendedName>
</protein>
<dbReference type="PANTHER" id="PTHR22981">
    <property type="entry name" value="3-HYDROXYISOBUTYRATE DEHYDROGENASE-RELATED"/>
    <property type="match status" value="1"/>
</dbReference>
<organism evidence="12">
    <name type="scientific">Absidia glauca</name>
    <name type="common">Pin mould</name>
    <dbReference type="NCBI Taxonomy" id="4829"/>
    <lineage>
        <taxon>Eukaryota</taxon>
        <taxon>Fungi</taxon>
        <taxon>Fungi incertae sedis</taxon>
        <taxon>Mucoromycota</taxon>
        <taxon>Mucoromycotina</taxon>
        <taxon>Mucoromycetes</taxon>
        <taxon>Mucorales</taxon>
        <taxon>Cunninghamellaceae</taxon>
        <taxon>Absidia</taxon>
    </lineage>
</organism>
<evidence type="ECO:0000256" key="3">
    <source>
        <dbReference type="ARBA" id="ARBA00012991"/>
    </source>
</evidence>
<name>A0A168Q0Q8_ABSGL</name>
<comment type="catalytic activity">
    <reaction evidence="7 9">
        <text>3-hydroxy-2-methylpropanoate + NAD(+) = 2-methyl-3-oxopropanoate + NADH + H(+)</text>
        <dbReference type="Rhea" id="RHEA:17681"/>
        <dbReference type="ChEBI" id="CHEBI:11805"/>
        <dbReference type="ChEBI" id="CHEBI:15378"/>
        <dbReference type="ChEBI" id="CHEBI:57540"/>
        <dbReference type="ChEBI" id="CHEBI:57700"/>
        <dbReference type="ChEBI" id="CHEBI:57945"/>
        <dbReference type="EC" id="1.1.1.31"/>
    </reaction>
</comment>
<evidence type="ECO:0000259" key="11">
    <source>
        <dbReference type="Pfam" id="PF14833"/>
    </source>
</evidence>
<dbReference type="SUPFAM" id="SSF51735">
    <property type="entry name" value="NAD(P)-binding Rossmann-fold domains"/>
    <property type="match status" value="1"/>
</dbReference>
<evidence type="ECO:0000313" key="12">
    <source>
        <dbReference type="EMBL" id="SAM03304.1"/>
    </source>
</evidence>
<dbReference type="PROSITE" id="PS00895">
    <property type="entry name" value="3_HYDROXYISOBUT_DH"/>
    <property type="match status" value="1"/>
</dbReference>
<dbReference type="Proteomes" id="UP000078561">
    <property type="component" value="Unassembled WGS sequence"/>
</dbReference>
<dbReference type="InterPro" id="IPR006115">
    <property type="entry name" value="6PGDH_NADP-bd"/>
</dbReference>
<dbReference type="InterPro" id="IPR002204">
    <property type="entry name" value="3-OH-isobutyrate_DH-rel_CS"/>
</dbReference>
<dbReference type="InParanoid" id="A0A168Q0Q8"/>
<dbReference type="STRING" id="4829.A0A168Q0Q8"/>
<dbReference type="Gene3D" id="1.10.1040.10">
    <property type="entry name" value="N-(1-d-carboxylethyl)-l-norvaline Dehydrogenase, domain 2"/>
    <property type="match status" value="1"/>
</dbReference>
<dbReference type="GO" id="GO:0006574">
    <property type="term" value="P:L-valine catabolic process"/>
    <property type="evidence" value="ECO:0007669"/>
    <property type="project" value="UniProtKB-UniPathway"/>
</dbReference>
<dbReference type="AlphaFoldDB" id="A0A168Q0Q8"/>
<keyword evidence="13" id="KW-1185">Reference proteome</keyword>
<dbReference type="SUPFAM" id="SSF48179">
    <property type="entry name" value="6-phosphogluconate dehydrogenase C-terminal domain-like"/>
    <property type="match status" value="1"/>
</dbReference>
<evidence type="ECO:0000256" key="8">
    <source>
        <dbReference type="PIRSR" id="PIRSR000103-1"/>
    </source>
</evidence>
<dbReference type="PANTHER" id="PTHR22981:SF7">
    <property type="entry name" value="3-HYDROXYISOBUTYRATE DEHYDROGENASE, MITOCHONDRIAL"/>
    <property type="match status" value="1"/>
</dbReference>
<accession>A0A168Q0Q8</accession>
<evidence type="ECO:0000256" key="4">
    <source>
        <dbReference type="ARBA" id="ARBA00022456"/>
    </source>
</evidence>
<dbReference type="FunFam" id="1.10.1040.10:FF:000006">
    <property type="entry name" value="3-hydroxyisobutyrate dehydrogenase"/>
    <property type="match status" value="1"/>
</dbReference>
<feature type="domain" description="6-phosphogluconate dehydrogenase NADP-binding" evidence="10">
    <location>
        <begin position="33"/>
        <end position="193"/>
    </location>
</feature>
<evidence type="ECO:0000256" key="6">
    <source>
        <dbReference type="ARBA" id="ARBA00023027"/>
    </source>
</evidence>
<dbReference type="GO" id="GO:0008442">
    <property type="term" value="F:3-hydroxyisobutyrate dehydrogenase activity"/>
    <property type="evidence" value="ECO:0007669"/>
    <property type="project" value="UniProtKB-EC"/>
</dbReference>
<reference evidence="12" key="1">
    <citation type="submission" date="2016-04" db="EMBL/GenBank/DDBJ databases">
        <authorList>
            <person name="Evans L.H."/>
            <person name="Alamgir A."/>
            <person name="Owens N."/>
            <person name="Weber N.D."/>
            <person name="Virtaneva K."/>
            <person name="Barbian K."/>
            <person name="Babar A."/>
            <person name="Rosenke K."/>
        </authorList>
    </citation>
    <scope>NUCLEOTIDE SEQUENCE [LARGE SCALE GENOMIC DNA]</scope>
    <source>
        <strain evidence="12">CBS 101.48</strain>
    </source>
</reference>
<gene>
    <name evidence="12" type="primary">ABSGL_09122.1 scaffold 10682</name>
</gene>
<dbReference type="OMA" id="NSTGRCW"/>
<dbReference type="GO" id="GO:0050661">
    <property type="term" value="F:NADP binding"/>
    <property type="evidence" value="ECO:0007669"/>
    <property type="project" value="InterPro"/>
</dbReference>
<dbReference type="OrthoDB" id="435038at2759"/>
<evidence type="ECO:0000256" key="5">
    <source>
        <dbReference type="ARBA" id="ARBA00023002"/>
    </source>
</evidence>
<dbReference type="EMBL" id="LT554077">
    <property type="protein sequence ID" value="SAM03304.1"/>
    <property type="molecule type" value="Genomic_DNA"/>
</dbReference>
<keyword evidence="4 9" id="KW-0101">Branched-chain amino acid catabolism</keyword>
<comment type="pathway">
    <text evidence="1 9">Amino-acid degradation; L-valine degradation.</text>
</comment>
<dbReference type="InterPro" id="IPR008927">
    <property type="entry name" value="6-PGluconate_DH-like_C_sf"/>
</dbReference>
<dbReference type="UniPathway" id="UPA00362"/>
<evidence type="ECO:0000256" key="9">
    <source>
        <dbReference type="RuleBase" id="RU910714"/>
    </source>
</evidence>
<dbReference type="Pfam" id="PF03446">
    <property type="entry name" value="NAD_binding_2"/>
    <property type="match status" value="1"/>
</dbReference>
<dbReference type="InterPro" id="IPR013328">
    <property type="entry name" value="6PGD_dom2"/>
</dbReference>
<dbReference type="InterPro" id="IPR011548">
    <property type="entry name" value="HIBADH"/>
</dbReference>
<keyword evidence="6 9" id="KW-0520">NAD</keyword>
<dbReference type="InterPro" id="IPR036291">
    <property type="entry name" value="NAD(P)-bd_dom_sf"/>
</dbReference>
<evidence type="ECO:0000256" key="7">
    <source>
        <dbReference type="ARBA" id="ARBA00049197"/>
    </source>
</evidence>
<dbReference type="GO" id="GO:0051287">
    <property type="term" value="F:NAD binding"/>
    <property type="evidence" value="ECO:0007669"/>
    <property type="project" value="InterPro"/>
</dbReference>